<feature type="region of interest" description="Disordered" evidence="1">
    <location>
        <begin position="40"/>
        <end position="64"/>
    </location>
</feature>
<feature type="chain" id="PRO_5019449391" description="DUF3015 domain-containing protein" evidence="2">
    <location>
        <begin position="24"/>
        <end position="133"/>
    </location>
</feature>
<sequence length="133" mass="13803">MRTRSLIPLVGLAGALALSGCSAVTSTTNTAADITESAVHGLSASSRQSTDASVTEPDTPRHRQTVAFVDTQRPQLAREAARGGGEHVDALAGLLGESDHAAFGRWLQAHYDHIFTGSGDAEAVVARLAARRG</sequence>
<feature type="signal peptide" evidence="2">
    <location>
        <begin position="1"/>
        <end position="23"/>
    </location>
</feature>
<dbReference type="PROSITE" id="PS51257">
    <property type="entry name" value="PROKAR_LIPOPROTEIN"/>
    <property type="match status" value="1"/>
</dbReference>
<accession>A0A423PER7</accession>
<dbReference type="AlphaFoldDB" id="A0A423PER7"/>
<evidence type="ECO:0008006" key="5">
    <source>
        <dbReference type="Google" id="ProtNLM"/>
    </source>
</evidence>
<gene>
    <name evidence="3" type="ORF">SAOR_16655</name>
</gene>
<proteinExistence type="predicted"/>
<keyword evidence="4" id="KW-1185">Reference proteome</keyword>
<name>A0A423PER7_9GAMM</name>
<evidence type="ECO:0000256" key="1">
    <source>
        <dbReference type="SAM" id="MobiDB-lite"/>
    </source>
</evidence>
<dbReference type="Pfam" id="PF11220">
    <property type="entry name" value="DUF3015"/>
    <property type="match status" value="1"/>
</dbReference>
<comment type="caution">
    <text evidence="3">The sequence shown here is derived from an EMBL/GenBank/DDBJ whole genome shotgun (WGS) entry which is preliminary data.</text>
</comment>
<evidence type="ECO:0000256" key="2">
    <source>
        <dbReference type="SAM" id="SignalP"/>
    </source>
</evidence>
<dbReference type="InterPro" id="IPR021383">
    <property type="entry name" value="DUF3015"/>
</dbReference>
<protein>
    <recommendedName>
        <fullName evidence="5">DUF3015 domain-containing protein</fullName>
    </recommendedName>
</protein>
<organism evidence="3 4">
    <name type="scientific">Salinisphaera orenii MK-B5</name>
    <dbReference type="NCBI Taxonomy" id="856730"/>
    <lineage>
        <taxon>Bacteria</taxon>
        <taxon>Pseudomonadati</taxon>
        <taxon>Pseudomonadota</taxon>
        <taxon>Gammaproteobacteria</taxon>
        <taxon>Salinisphaerales</taxon>
        <taxon>Salinisphaeraceae</taxon>
        <taxon>Salinisphaera</taxon>
    </lineage>
</organism>
<reference evidence="3 4" key="1">
    <citation type="submission" date="2013-10" db="EMBL/GenBank/DDBJ databases">
        <title>Salinisphaera orenii MK-B5 Genome Sequencing.</title>
        <authorList>
            <person name="Lai Q."/>
            <person name="Li C."/>
            <person name="Shao Z."/>
        </authorList>
    </citation>
    <scope>NUCLEOTIDE SEQUENCE [LARGE SCALE GENOMIC DNA]</scope>
    <source>
        <strain evidence="3 4">MK-B5</strain>
    </source>
</reference>
<dbReference type="RefSeq" id="WP_245965523.1">
    <property type="nucleotide sequence ID" value="NZ_AYKH01000044.1"/>
</dbReference>
<feature type="compositionally biased region" description="Polar residues" evidence="1">
    <location>
        <begin position="43"/>
        <end position="53"/>
    </location>
</feature>
<dbReference type="EMBL" id="AYKH01000044">
    <property type="protein sequence ID" value="ROO24056.1"/>
    <property type="molecule type" value="Genomic_DNA"/>
</dbReference>
<evidence type="ECO:0000313" key="3">
    <source>
        <dbReference type="EMBL" id="ROO24056.1"/>
    </source>
</evidence>
<dbReference type="Proteomes" id="UP000283993">
    <property type="component" value="Unassembled WGS sequence"/>
</dbReference>
<evidence type="ECO:0000313" key="4">
    <source>
        <dbReference type="Proteomes" id="UP000283993"/>
    </source>
</evidence>
<keyword evidence="2" id="KW-0732">Signal</keyword>